<evidence type="ECO:0000256" key="12">
    <source>
        <dbReference type="ARBA" id="ARBA00061488"/>
    </source>
</evidence>
<feature type="domain" description="TIR" evidence="13">
    <location>
        <begin position="8"/>
        <end position="174"/>
    </location>
</feature>
<dbReference type="PANTHER" id="PTHR11017:SF479">
    <property type="entry name" value="DISEASE RESISTANCE PROTEIN (TIR-NBS-LRR CLASS) FAMILY"/>
    <property type="match status" value="1"/>
</dbReference>
<dbReference type="SMART" id="SM00369">
    <property type="entry name" value="LRR_TYP"/>
    <property type="match status" value="2"/>
</dbReference>
<dbReference type="Pfam" id="PF23282">
    <property type="entry name" value="WHD_ROQ1"/>
    <property type="match status" value="1"/>
</dbReference>
<evidence type="ECO:0000256" key="6">
    <source>
        <dbReference type="ARBA" id="ARBA00022737"/>
    </source>
</evidence>
<name>F6I7C7_VITVI</name>
<dbReference type="InterPro" id="IPR035897">
    <property type="entry name" value="Toll_tir_struct_dom_sf"/>
</dbReference>
<evidence type="ECO:0000256" key="7">
    <source>
        <dbReference type="ARBA" id="ARBA00022801"/>
    </source>
</evidence>
<dbReference type="GO" id="GO:0005634">
    <property type="term" value="C:nucleus"/>
    <property type="evidence" value="ECO:0007669"/>
    <property type="project" value="UniProtKB-SubCell"/>
</dbReference>
<dbReference type="SUPFAM" id="SSF52200">
    <property type="entry name" value="Toll/Interleukin receptor TIR domain"/>
    <property type="match status" value="1"/>
</dbReference>
<dbReference type="InterPro" id="IPR002182">
    <property type="entry name" value="NB-ARC"/>
</dbReference>
<dbReference type="EMBL" id="FN596774">
    <property type="protein sequence ID" value="CCB62845.1"/>
    <property type="molecule type" value="Genomic_DNA"/>
</dbReference>
<dbReference type="FunFam" id="3.80.10.10:FF:000386">
    <property type="entry name" value="Disease resistance protein RPS4"/>
    <property type="match status" value="1"/>
</dbReference>
<comment type="similarity">
    <text evidence="12">Belongs to the disease resistance TIR-NB-LRR family.</text>
</comment>
<reference evidence="15" key="1">
    <citation type="journal article" date="2007" name="Nature">
        <title>The grapevine genome sequence suggests ancestral hexaploidization in major angiosperm phyla.</title>
        <authorList>
            <consortium name="The French-Italian Public Consortium for Grapevine Genome Characterization."/>
            <person name="Jaillon O."/>
            <person name="Aury J.-M."/>
            <person name="Noel B."/>
            <person name="Policriti A."/>
            <person name="Clepet C."/>
            <person name="Casagrande A."/>
            <person name="Choisne N."/>
            <person name="Aubourg S."/>
            <person name="Vitulo N."/>
            <person name="Jubin C."/>
            <person name="Vezzi A."/>
            <person name="Legeai F."/>
            <person name="Hugueney P."/>
            <person name="Dasilva C."/>
            <person name="Horner D."/>
            <person name="Mica E."/>
            <person name="Jublot D."/>
            <person name="Poulain J."/>
            <person name="Bruyere C."/>
            <person name="Billault A."/>
            <person name="Segurens B."/>
            <person name="Gouyvenoux M."/>
            <person name="Ugarte E."/>
            <person name="Cattonaro F."/>
            <person name="Anthouard V."/>
            <person name="Vico V."/>
            <person name="Del Fabbro C."/>
            <person name="Alaux M."/>
            <person name="Di Gaspero G."/>
            <person name="Dumas V."/>
            <person name="Felice N."/>
            <person name="Paillard S."/>
            <person name="Juman I."/>
            <person name="Moroldo M."/>
            <person name="Scalabrin S."/>
            <person name="Canaguier A."/>
            <person name="Le Clainche I."/>
            <person name="Malacrida G."/>
            <person name="Durand E."/>
            <person name="Pesole G."/>
            <person name="Laucou V."/>
            <person name="Chatelet P."/>
            <person name="Merdinoglu D."/>
            <person name="Delledonne M."/>
            <person name="Pezzotti M."/>
            <person name="Lecharny A."/>
            <person name="Scarpelli C."/>
            <person name="Artiguenave F."/>
            <person name="Pe M.E."/>
            <person name="Valle G."/>
            <person name="Morgante M."/>
            <person name="Caboche M."/>
            <person name="Adam-Blondon A.-F."/>
            <person name="Weissenbach J."/>
            <person name="Quetier F."/>
            <person name="Wincker P."/>
        </authorList>
    </citation>
    <scope>NUCLEOTIDE SEQUENCE [LARGE SCALE GENOMIC DNA]</scope>
    <source>
        <strain evidence="15">cv. Pinot noir / PN40024</strain>
    </source>
</reference>
<keyword evidence="5" id="KW-0433">Leucine-rich repeat</keyword>
<evidence type="ECO:0000256" key="2">
    <source>
        <dbReference type="ARBA" id="ARBA00004496"/>
    </source>
</evidence>
<dbReference type="PANTHER" id="PTHR11017">
    <property type="entry name" value="LEUCINE-RICH REPEAT-CONTAINING PROTEIN"/>
    <property type="match status" value="1"/>
</dbReference>
<dbReference type="PROSITE" id="PS51450">
    <property type="entry name" value="LRR"/>
    <property type="match status" value="2"/>
</dbReference>
<gene>
    <name evidence="14" type="ORF">VIT_00s0238g00130</name>
</gene>
<dbReference type="eggNOG" id="ENOG502R41B">
    <property type="taxonomic scope" value="Eukaryota"/>
</dbReference>
<organism evidence="14 15">
    <name type="scientific">Vitis vinifera</name>
    <name type="common">Grape</name>
    <dbReference type="NCBI Taxonomy" id="29760"/>
    <lineage>
        <taxon>Eukaryota</taxon>
        <taxon>Viridiplantae</taxon>
        <taxon>Streptophyta</taxon>
        <taxon>Embryophyta</taxon>
        <taxon>Tracheophyta</taxon>
        <taxon>Spermatophyta</taxon>
        <taxon>Magnoliopsida</taxon>
        <taxon>eudicotyledons</taxon>
        <taxon>Gunneridae</taxon>
        <taxon>Pentapetalae</taxon>
        <taxon>rosids</taxon>
        <taxon>Vitales</taxon>
        <taxon>Vitaceae</taxon>
        <taxon>Viteae</taxon>
        <taxon>Vitis</taxon>
    </lineage>
</organism>
<proteinExistence type="inferred from homology"/>
<dbReference type="GO" id="GO:0043531">
    <property type="term" value="F:ADP binding"/>
    <property type="evidence" value="ECO:0007669"/>
    <property type="project" value="InterPro"/>
</dbReference>
<keyword evidence="6" id="KW-0677">Repeat</keyword>
<evidence type="ECO:0000256" key="10">
    <source>
        <dbReference type="ARBA" id="ARBA00023242"/>
    </source>
</evidence>
<comment type="catalytic activity">
    <reaction evidence="11">
        <text>NAD(+) + H2O = ADP-D-ribose + nicotinamide + H(+)</text>
        <dbReference type="Rhea" id="RHEA:16301"/>
        <dbReference type="ChEBI" id="CHEBI:15377"/>
        <dbReference type="ChEBI" id="CHEBI:15378"/>
        <dbReference type="ChEBI" id="CHEBI:17154"/>
        <dbReference type="ChEBI" id="CHEBI:57540"/>
        <dbReference type="ChEBI" id="CHEBI:57967"/>
        <dbReference type="EC" id="3.2.2.6"/>
    </reaction>
    <physiologicalReaction direction="left-to-right" evidence="11">
        <dbReference type="Rhea" id="RHEA:16302"/>
    </physiologicalReaction>
</comment>
<dbReference type="Pfam" id="PF23598">
    <property type="entry name" value="LRR_14"/>
    <property type="match status" value="1"/>
</dbReference>
<dbReference type="InterPro" id="IPR001611">
    <property type="entry name" value="Leu-rich_rpt"/>
</dbReference>
<dbReference type="FunCoup" id="F6I7C7">
    <property type="interactions" value="314"/>
</dbReference>
<dbReference type="SMR" id="F6I7C7"/>
<dbReference type="Pfam" id="PF20160">
    <property type="entry name" value="C-JID"/>
    <property type="match status" value="1"/>
</dbReference>
<evidence type="ECO:0000313" key="14">
    <source>
        <dbReference type="EMBL" id="CCB62845.1"/>
    </source>
</evidence>
<evidence type="ECO:0000256" key="5">
    <source>
        <dbReference type="ARBA" id="ARBA00022614"/>
    </source>
</evidence>
<dbReference type="GO" id="GO:0061809">
    <property type="term" value="F:NAD+ nucleosidase activity, cyclic ADP-ribose generating"/>
    <property type="evidence" value="ECO:0007669"/>
    <property type="project" value="UniProtKB-EC"/>
</dbReference>
<keyword evidence="10" id="KW-0539">Nucleus</keyword>
<dbReference type="Pfam" id="PF00560">
    <property type="entry name" value="LRR_1"/>
    <property type="match status" value="1"/>
</dbReference>
<dbReference type="SMART" id="SM00255">
    <property type="entry name" value="TIR"/>
    <property type="match status" value="1"/>
</dbReference>
<evidence type="ECO:0000256" key="3">
    <source>
        <dbReference type="ARBA" id="ARBA00011982"/>
    </source>
</evidence>
<evidence type="ECO:0000256" key="11">
    <source>
        <dbReference type="ARBA" id="ARBA00047304"/>
    </source>
</evidence>
<dbReference type="Gene3D" id="1.10.8.430">
    <property type="entry name" value="Helical domain of apoptotic protease-activating factors"/>
    <property type="match status" value="1"/>
</dbReference>
<dbReference type="InterPro" id="IPR027417">
    <property type="entry name" value="P-loop_NTPase"/>
</dbReference>
<keyword evidence="4" id="KW-0963">Cytoplasm</keyword>
<dbReference type="Pfam" id="PF00931">
    <property type="entry name" value="NB-ARC"/>
    <property type="match status" value="1"/>
</dbReference>
<dbReference type="GO" id="GO:0007165">
    <property type="term" value="P:signal transduction"/>
    <property type="evidence" value="ECO:0007669"/>
    <property type="project" value="InterPro"/>
</dbReference>
<dbReference type="Gene3D" id="3.40.50.300">
    <property type="entry name" value="P-loop containing nucleotide triphosphate hydrolases"/>
    <property type="match status" value="1"/>
</dbReference>
<evidence type="ECO:0000256" key="8">
    <source>
        <dbReference type="ARBA" id="ARBA00022821"/>
    </source>
</evidence>
<evidence type="ECO:0000259" key="13">
    <source>
        <dbReference type="PROSITE" id="PS50104"/>
    </source>
</evidence>
<dbReference type="InterPro" id="IPR042197">
    <property type="entry name" value="Apaf_helical"/>
</dbReference>
<dbReference type="PaxDb" id="29760-VIT_00s0238g00130.t01"/>
<keyword evidence="7" id="KW-0378">Hydrolase</keyword>
<evidence type="ECO:0000256" key="4">
    <source>
        <dbReference type="ARBA" id="ARBA00022490"/>
    </source>
</evidence>
<dbReference type="GO" id="GO:0050832">
    <property type="term" value="P:defense response to fungus"/>
    <property type="evidence" value="ECO:0007669"/>
    <property type="project" value="UniProtKB-ARBA"/>
</dbReference>
<keyword evidence="15" id="KW-1185">Reference proteome</keyword>
<dbReference type="ExpressionAtlas" id="F6I7C7">
    <property type="expression patterns" value="baseline and differential"/>
</dbReference>
<dbReference type="EC" id="3.2.2.6" evidence="3"/>
<keyword evidence="9" id="KW-0520">NAD</keyword>
<dbReference type="InterPro" id="IPR000157">
    <property type="entry name" value="TIR_dom"/>
</dbReference>
<dbReference type="InterPro" id="IPR032675">
    <property type="entry name" value="LRR_dom_sf"/>
</dbReference>
<dbReference type="Pfam" id="PF01582">
    <property type="entry name" value="TIR"/>
    <property type="match status" value="1"/>
</dbReference>
<dbReference type="PROSITE" id="PS50104">
    <property type="entry name" value="TIR"/>
    <property type="match status" value="1"/>
</dbReference>
<dbReference type="GO" id="GO:0005737">
    <property type="term" value="C:cytoplasm"/>
    <property type="evidence" value="ECO:0007669"/>
    <property type="project" value="UniProtKB-SubCell"/>
</dbReference>
<sequence length="1158" mass="131016">MATSYSQWKYDVFLSFRGEDTRNNFTAHLYDALHCKGINAFIDADKLRIGEIISPALLSAIEGSRFSIVVLSENYASSRWCLEELVKILECKKTKGQVVLPIFYQVDPSDVRKQKGSYGKAFAKHEENMKENMEKVHIWREALSEVGNISGRDSRNKDESVLIKEIVSMLLNELLSTPSSDAEDQLVGIGSQIREMELLLCTESTDVRMVGIWGMGGIGKTTLAQAIYNQVSSQFEGCSYLEDAGEDLRKRGLIGLQEKLLSQILGHENIKLNGPISLKARLCSREVFIVLDNVYDQDILECLVGSHDWFGQGSRIIITTRDKRLLMSHGVRVVYEVKKLVHTEAIEFLGRYASKQQIVIDEFMELSNSIITYAQGLPLVLKVLGSFLFSMSKHEWRSELDKLKDTPHGRIQEVLRISYDGLDDKEKNIFLDIACFFKGEDKDHVIKILDGCGFFAVCGIRGLIDKSLITISNNDKIVMHDLLQEMGRKIIRQTSPKEPGKRSRLWIYKDAYHVLSKNTGTQEVEGIFFNLSDIEEIHFTTKAFAGMDKLRLLKFYDYSPSTNSECTSKRKCKVHIPRDFKFHYNELRYLHLHGYPLEQLPHDFSPKNLVDLSLSCSDVKQLWKGIKVLDKLKFMDLSHSKYLVETPNFSGISNLEKLDLTGCTYLREVHPTLGVLGKLSFLSLRDCKMLKNIPNSICKLKSLETFIFSGCSKVENFPENFGNLEQLKELYADETAISALPSSICHLRILQVLSFNGCKGPPSASWLTLLPRKSSNSGKFLLSPLSGLGSLKELNLRDCNISEGADLSHLAILSSLEYLDLSGNNFISLPSSMSQLSQLVSLKLQNCRRLQALSELPSSIKEIDAHNCMSLETISNRSLFPSLRHVSFGECLKIKTYQNNIGSMLQALATFLQTHKRSRYARDNPESVTIEFSTVVPGSEIPDWFSYQSSGNVVNIELPPNWFNSNFLGFALSAVFGFDPLPDYNPNHKVFCLFCIFSFQNSAASYRDNVFHYNSGPALIESDHLWLGYAPVVSSFKWHEVNHFKAAFQIYGRHFVVKRCGIHLVYSSEDVSDNNPTMIQYISPPPPPRSTLLIEDIDEEGPSGSPCSNEDLFICHEAKPEERKTLVRKLLECFCSIWIDLLHSRNGSTSMDNNYEIP</sequence>
<protein>
    <recommendedName>
        <fullName evidence="3">ADP-ribosyl cyclase/cyclic ADP-ribose hydrolase</fullName>
        <ecNumber evidence="3">3.2.2.6</ecNumber>
    </recommendedName>
</protein>
<dbReference type="SUPFAM" id="SSF52058">
    <property type="entry name" value="L domain-like"/>
    <property type="match status" value="1"/>
</dbReference>
<dbReference type="HOGENOM" id="CLU_001561_0_2_1"/>
<dbReference type="InParanoid" id="F6I7C7"/>
<dbReference type="OrthoDB" id="1733683at2759"/>
<accession>F6I7C7</accession>
<dbReference type="InterPro" id="IPR003591">
    <property type="entry name" value="Leu-rich_rpt_typical-subtyp"/>
</dbReference>
<dbReference type="InterPro" id="IPR055414">
    <property type="entry name" value="LRR_R13L4/SHOC2-like"/>
</dbReference>
<evidence type="ECO:0000256" key="1">
    <source>
        <dbReference type="ARBA" id="ARBA00004123"/>
    </source>
</evidence>
<evidence type="ECO:0000313" key="15">
    <source>
        <dbReference type="Proteomes" id="UP000009183"/>
    </source>
</evidence>
<evidence type="ECO:0000256" key="9">
    <source>
        <dbReference type="ARBA" id="ARBA00023027"/>
    </source>
</evidence>
<dbReference type="Gene3D" id="3.80.10.10">
    <property type="entry name" value="Ribonuclease Inhibitor"/>
    <property type="match status" value="2"/>
</dbReference>
<dbReference type="SUPFAM" id="SSF52540">
    <property type="entry name" value="P-loop containing nucleoside triphosphate hydrolases"/>
    <property type="match status" value="1"/>
</dbReference>
<dbReference type="PRINTS" id="PR00364">
    <property type="entry name" value="DISEASERSIST"/>
</dbReference>
<dbReference type="Proteomes" id="UP000009183">
    <property type="component" value="Unassembled WGS sequence, unordered"/>
</dbReference>
<dbReference type="InterPro" id="IPR044974">
    <property type="entry name" value="Disease_R_plants"/>
</dbReference>
<dbReference type="Gene3D" id="3.40.50.10140">
    <property type="entry name" value="Toll/interleukin-1 receptor homology (TIR) domain"/>
    <property type="match status" value="1"/>
</dbReference>
<dbReference type="FunFam" id="3.40.50.10140:FF:000007">
    <property type="entry name" value="Disease resistance protein (TIR-NBS-LRR class)"/>
    <property type="match status" value="1"/>
</dbReference>
<keyword evidence="8" id="KW-0611">Plant defense</keyword>
<dbReference type="AlphaFoldDB" id="F6I7C7"/>
<comment type="subcellular location">
    <subcellularLocation>
        <location evidence="2">Cytoplasm</location>
    </subcellularLocation>
    <subcellularLocation>
        <location evidence="1">Nucleus</location>
    </subcellularLocation>
</comment>
<dbReference type="InterPro" id="IPR045344">
    <property type="entry name" value="C-JID"/>
</dbReference>
<dbReference type="GO" id="GO:0043068">
    <property type="term" value="P:positive regulation of programmed cell death"/>
    <property type="evidence" value="ECO:0007669"/>
    <property type="project" value="UniProtKB-ARBA"/>
</dbReference>
<dbReference type="InterPro" id="IPR058192">
    <property type="entry name" value="WHD_ROQ1-like"/>
</dbReference>
<dbReference type="KEGG" id="vvi:100251718"/>